<evidence type="ECO:0008006" key="6">
    <source>
        <dbReference type="Google" id="ProtNLM"/>
    </source>
</evidence>
<feature type="transmembrane region" description="Helical" evidence="2">
    <location>
        <begin position="1006"/>
        <end position="1028"/>
    </location>
</feature>
<sequence length="1057" mass="110507">MRSGGRARPAALLVAVAALLGAAAVPALDAYLAVSFADKEPLVGVARVAEGPVVADLGTDAVRLDVPPVGDPLLDLAVQQLTASLEGAGAVVSTGPATGSDPTSDPGGDAPTGGPADVLVARTGEPVATGRALPAAEDAYALARDGGTVRLGAATREGLAAGLFQLSDRVDSGESWRDVRPGPVDVAPVLDRRFVDTGAVGMRPDPDAYAAQDDYVHATGALADVVLAEQPWLDAAALAEVDEQWRAYVDRMVAYGYDGVVVPGFLEYVTFDGVGDGEQVYPAGSPYRGRARAMQEQVGAMWAYADTMGMDVVVVTDMVALTTPLQAYLERQPGGLDTSSPQLWEVYREGADELLTALPFVDGIMLRVGEAGAVYNLDGWDYYSELEVTEADQVGLMVRAFSAAAAAHDADVYLRSWSVGVGGVGDLHTSPETYEQVLGDLGPGQGLDNLVVSTKFVAGDFDSWLPLNPTLLEGPQQRLVEVQARREFEASGAVPDDTTADHAAALRRLREANPLVDGVWVWTQSGGPQRAGPMSLYLRTGFWQQWDLQVWTSARLAWDPDADLEEMERTWLRRTFSEDPGTVAALSRLQALSRQAVLDGFYVGPYAEQEVRAFGLEPPPMMWVFKWDLVGGDTATWSAVYGASRGRVDEAVEGGERAVETVEQMQALVRSTDPAGYRDPVLRERLEASLAWEHDLFVTLGAYREAMLRGHEWLDTGDPAAREAHLAAADRYRVLAREHRARWEGDLDLPPYELAAATTGLERLDAQPAATWTARGLLLLAALALAASPLLRRAVLLPWRLDGCTVASARRGDRAAAVVVPAVVVVGAHAAFGAGGTGPLPLAGAYVAVAVLTGVAAVLGGTVAGTVSDRRAGRPARALLWVAVLAGPQLVGVLPLLGATALRGPVGAWAGFWLDPVARGAYVVAATVALACVLLAPVLTGAAASRAARAAVALAAAGSALVGLGGTALALGQERLLTTVNDGLQVVPGGLSRILGITVHLGVPEVLPTAGLLAGGAAWTAALLLLVAGRRPWRPPGPAPAQPPSTLSASAIQSAST</sequence>
<keyword evidence="2" id="KW-0472">Membrane</keyword>
<protein>
    <recommendedName>
        <fullName evidence="6">Glycosyl hydrolase family 67 C-terminal domain-containing protein</fullName>
    </recommendedName>
</protein>
<feature type="signal peptide" evidence="3">
    <location>
        <begin position="1"/>
        <end position="29"/>
    </location>
</feature>
<feature type="transmembrane region" description="Helical" evidence="2">
    <location>
        <begin position="951"/>
        <end position="971"/>
    </location>
</feature>
<reference evidence="5" key="1">
    <citation type="journal article" date="2019" name="Int. J. Syst. Evol. Microbiol.">
        <title>The Global Catalogue of Microorganisms (GCM) 10K type strain sequencing project: providing services to taxonomists for standard genome sequencing and annotation.</title>
        <authorList>
            <consortium name="The Broad Institute Genomics Platform"/>
            <consortium name="The Broad Institute Genome Sequencing Center for Infectious Disease"/>
            <person name="Wu L."/>
            <person name="Ma J."/>
        </authorList>
    </citation>
    <scope>NUCLEOTIDE SEQUENCE [LARGE SCALE GENOMIC DNA]</scope>
    <source>
        <strain evidence="5">NCAIM B.02333</strain>
    </source>
</reference>
<accession>A0ABV7WAR9</accession>
<proteinExistence type="predicted"/>
<feature type="region of interest" description="Disordered" evidence="1">
    <location>
        <begin position="92"/>
        <end position="115"/>
    </location>
</feature>
<feature type="region of interest" description="Disordered" evidence="1">
    <location>
        <begin position="1035"/>
        <end position="1057"/>
    </location>
</feature>
<organism evidence="4 5">
    <name type="scientific">Aquipuribacter hungaricus</name>
    <dbReference type="NCBI Taxonomy" id="545624"/>
    <lineage>
        <taxon>Bacteria</taxon>
        <taxon>Bacillati</taxon>
        <taxon>Actinomycetota</taxon>
        <taxon>Actinomycetes</taxon>
        <taxon>Micrococcales</taxon>
        <taxon>Intrasporangiaceae</taxon>
        <taxon>Aquipuribacter</taxon>
    </lineage>
</organism>
<feature type="chain" id="PRO_5046202056" description="Glycosyl hydrolase family 67 C-terminal domain-containing protein" evidence="3">
    <location>
        <begin position="30"/>
        <end position="1057"/>
    </location>
</feature>
<comment type="caution">
    <text evidence="4">The sequence shown here is derived from an EMBL/GenBank/DDBJ whole genome shotgun (WGS) entry which is preliminary data.</text>
</comment>
<feature type="transmembrane region" description="Helical" evidence="2">
    <location>
        <begin position="772"/>
        <end position="791"/>
    </location>
</feature>
<feature type="compositionally biased region" description="Low complexity" evidence="1">
    <location>
        <begin position="98"/>
        <end position="115"/>
    </location>
</feature>
<feature type="transmembrane region" description="Helical" evidence="2">
    <location>
        <begin position="922"/>
        <end position="944"/>
    </location>
</feature>
<dbReference type="Proteomes" id="UP001595685">
    <property type="component" value="Unassembled WGS sequence"/>
</dbReference>
<name>A0ABV7WAR9_9MICO</name>
<keyword evidence="2" id="KW-1133">Transmembrane helix</keyword>
<dbReference type="SUPFAM" id="SSF51445">
    <property type="entry name" value="(Trans)glycosidases"/>
    <property type="match status" value="1"/>
</dbReference>
<feature type="transmembrane region" description="Helical" evidence="2">
    <location>
        <begin position="879"/>
        <end position="902"/>
    </location>
</feature>
<gene>
    <name evidence="4" type="ORF">ACFOLH_00960</name>
</gene>
<evidence type="ECO:0000313" key="5">
    <source>
        <dbReference type="Proteomes" id="UP001595685"/>
    </source>
</evidence>
<evidence type="ECO:0000256" key="1">
    <source>
        <dbReference type="SAM" id="MobiDB-lite"/>
    </source>
</evidence>
<feature type="transmembrane region" description="Helical" evidence="2">
    <location>
        <begin position="844"/>
        <end position="867"/>
    </location>
</feature>
<feature type="compositionally biased region" description="Polar residues" evidence="1">
    <location>
        <begin position="1045"/>
        <end position="1057"/>
    </location>
</feature>
<dbReference type="InterPro" id="IPR017853">
    <property type="entry name" value="GH"/>
</dbReference>
<keyword evidence="3" id="KW-0732">Signal</keyword>
<feature type="transmembrane region" description="Helical" evidence="2">
    <location>
        <begin position="815"/>
        <end position="832"/>
    </location>
</feature>
<evidence type="ECO:0000256" key="3">
    <source>
        <dbReference type="SAM" id="SignalP"/>
    </source>
</evidence>
<dbReference type="EMBL" id="JBHRWW010000001">
    <property type="protein sequence ID" value="MFC3686906.1"/>
    <property type="molecule type" value="Genomic_DNA"/>
</dbReference>
<evidence type="ECO:0000313" key="4">
    <source>
        <dbReference type="EMBL" id="MFC3686906.1"/>
    </source>
</evidence>
<evidence type="ECO:0000256" key="2">
    <source>
        <dbReference type="SAM" id="Phobius"/>
    </source>
</evidence>
<keyword evidence="5" id="KW-1185">Reference proteome</keyword>
<keyword evidence="2" id="KW-0812">Transmembrane</keyword>
<dbReference type="RefSeq" id="WP_376985304.1">
    <property type="nucleotide sequence ID" value="NZ_JBHRWW010000001.1"/>
</dbReference>